<dbReference type="Gene3D" id="3.40.50.300">
    <property type="entry name" value="P-loop containing nucleotide triphosphate hydrolases"/>
    <property type="match status" value="1"/>
</dbReference>
<dbReference type="InterPro" id="IPR027417">
    <property type="entry name" value="P-loop_NTPase"/>
</dbReference>
<dbReference type="PANTHER" id="PTHR24220:SF685">
    <property type="entry name" value="ABC TRANSPORTER RELATED"/>
    <property type="match status" value="1"/>
</dbReference>
<dbReference type="InterPro" id="IPR017871">
    <property type="entry name" value="ABC_transporter-like_CS"/>
</dbReference>
<dbReference type="EMBL" id="JACHLY010000001">
    <property type="protein sequence ID" value="MBB5998271.1"/>
    <property type="molecule type" value="Genomic_DNA"/>
</dbReference>
<dbReference type="SMART" id="SM00382">
    <property type="entry name" value="AAA"/>
    <property type="match status" value="1"/>
</dbReference>
<dbReference type="InterPro" id="IPR015854">
    <property type="entry name" value="ABC_transpr_LolD-like"/>
</dbReference>
<dbReference type="InterPro" id="IPR017911">
    <property type="entry name" value="MacB-like_ATP-bd"/>
</dbReference>
<dbReference type="GO" id="GO:0022857">
    <property type="term" value="F:transmembrane transporter activity"/>
    <property type="evidence" value="ECO:0007669"/>
    <property type="project" value="TreeGrafter"/>
</dbReference>
<feature type="domain" description="ABC transporter" evidence="4">
    <location>
        <begin position="22"/>
        <end position="244"/>
    </location>
</feature>
<keyword evidence="2" id="KW-0547">Nucleotide-binding</keyword>
<comment type="caution">
    <text evidence="5">The sequence shown here is derived from an EMBL/GenBank/DDBJ whole genome shotgun (WGS) entry which is preliminary data.</text>
</comment>
<name>A0A841EFS9_9ACTN</name>
<keyword evidence="3 5" id="KW-0067">ATP-binding</keyword>
<dbReference type="PANTHER" id="PTHR24220">
    <property type="entry name" value="IMPORT ATP-BINDING PROTEIN"/>
    <property type="match status" value="1"/>
</dbReference>
<dbReference type="Proteomes" id="UP000578077">
    <property type="component" value="Unassembled WGS sequence"/>
</dbReference>
<organism evidence="5 6">
    <name type="scientific">Streptomonospora salina</name>
    <dbReference type="NCBI Taxonomy" id="104205"/>
    <lineage>
        <taxon>Bacteria</taxon>
        <taxon>Bacillati</taxon>
        <taxon>Actinomycetota</taxon>
        <taxon>Actinomycetes</taxon>
        <taxon>Streptosporangiales</taxon>
        <taxon>Nocardiopsidaceae</taxon>
        <taxon>Streptomonospora</taxon>
    </lineage>
</organism>
<accession>A0A841EFS9</accession>
<evidence type="ECO:0000313" key="5">
    <source>
        <dbReference type="EMBL" id="MBB5998271.1"/>
    </source>
</evidence>
<dbReference type="PROSITE" id="PS00211">
    <property type="entry name" value="ABC_TRANSPORTER_1"/>
    <property type="match status" value="1"/>
</dbReference>
<dbReference type="GO" id="GO:0005524">
    <property type="term" value="F:ATP binding"/>
    <property type="evidence" value="ECO:0007669"/>
    <property type="project" value="UniProtKB-KW"/>
</dbReference>
<evidence type="ECO:0000256" key="2">
    <source>
        <dbReference type="ARBA" id="ARBA00022741"/>
    </source>
</evidence>
<dbReference type="InterPro" id="IPR003439">
    <property type="entry name" value="ABC_transporter-like_ATP-bd"/>
</dbReference>
<evidence type="ECO:0000259" key="4">
    <source>
        <dbReference type="PROSITE" id="PS50893"/>
    </source>
</evidence>
<dbReference type="Pfam" id="PF00005">
    <property type="entry name" value="ABC_tran"/>
    <property type="match status" value="1"/>
</dbReference>
<dbReference type="CDD" id="cd03255">
    <property type="entry name" value="ABC_MJ0796_LolCDE_FtsE"/>
    <property type="match status" value="1"/>
</dbReference>
<dbReference type="AlphaFoldDB" id="A0A841EFS9"/>
<dbReference type="InterPro" id="IPR003593">
    <property type="entry name" value="AAA+_ATPase"/>
</dbReference>
<dbReference type="GO" id="GO:0005886">
    <property type="term" value="C:plasma membrane"/>
    <property type="evidence" value="ECO:0007669"/>
    <property type="project" value="TreeGrafter"/>
</dbReference>
<dbReference type="SUPFAM" id="SSF52540">
    <property type="entry name" value="P-loop containing nucleoside triphosphate hydrolases"/>
    <property type="match status" value="1"/>
</dbReference>
<dbReference type="PROSITE" id="PS50893">
    <property type="entry name" value="ABC_TRANSPORTER_2"/>
    <property type="match status" value="1"/>
</dbReference>
<proteinExistence type="predicted"/>
<keyword evidence="6" id="KW-1185">Reference proteome</keyword>
<reference evidence="5 6" key="1">
    <citation type="submission" date="2020-08" db="EMBL/GenBank/DDBJ databases">
        <title>Sequencing the genomes of 1000 actinobacteria strains.</title>
        <authorList>
            <person name="Klenk H.-P."/>
        </authorList>
    </citation>
    <scope>NUCLEOTIDE SEQUENCE [LARGE SCALE GENOMIC DNA]</scope>
    <source>
        <strain evidence="5 6">DSM 44593</strain>
    </source>
</reference>
<evidence type="ECO:0000256" key="1">
    <source>
        <dbReference type="ARBA" id="ARBA00022448"/>
    </source>
</evidence>
<protein>
    <submittedName>
        <fullName evidence="5">Putative ABC transport system ATP-binding protein</fullName>
    </submittedName>
</protein>
<evidence type="ECO:0000313" key="6">
    <source>
        <dbReference type="Proteomes" id="UP000578077"/>
    </source>
</evidence>
<sequence length="245" mass="25677">MNAPGTDAPPPDTQEPPGGALLAARGLAKFFGPTTAMENAAFDIDPGEMVAVMGASGSGKTTLLHCLGGILAPDRGWILYQGRNLGAMSESERSGLRRSDFGFLFQTGGLVPELSCLENTALPLRLNGTRRRTAEALARERLESLGVADTAQHRAGEVSGGQAQRVSLARALVAEPAILFADEPTGELDSLNEEKVMQLLTDAARRSGTAVVVVTHEARVAAYADREVTVRDGRTRDLATPGAAG</sequence>
<dbReference type="GO" id="GO:0016887">
    <property type="term" value="F:ATP hydrolysis activity"/>
    <property type="evidence" value="ECO:0007669"/>
    <property type="project" value="InterPro"/>
</dbReference>
<gene>
    <name evidence="5" type="ORF">HNR25_002022</name>
</gene>
<keyword evidence="1" id="KW-0813">Transport</keyword>
<evidence type="ECO:0000256" key="3">
    <source>
        <dbReference type="ARBA" id="ARBA00022840"/>
    </source>
</evidence>